<dbReference type="InterPro" id="IPR011051">
    <property type="entry name" value="RmlC_Cupin_sf"/>
</dbReference>
<evidence type="ECO:0000313" key="6">
    <source>
        <dbReference type="Proteomes" id="UP000324646"/>
    </source>
</evidence>
<protein>
    <submittedName>
        <fullName evidence="5">AraC family transcriptional regulator</fullName>
    </submittedName>
</protein>
<dbReference type="InterPro" id="IPR013096">
    <property type="entry name" value="Cupin_2"/>
</dbReference>
<dbReference type="SUPFAM" id="SSF51182">
    <property type="entry name" value="RmlC-like cupins"/>
    <property type="match status" value="1"/>
</dbReference>
<dbReference type="Gene3D" id="2.60.120.10">
    <property type="entry name" value="Jelly Rolls"/>
    <property type="match status" value="1"/>
</dbReference>
<organism evidence="5 6">
    <name type="scientific">Crassaminicella thermophila</name>
    <dbReference type="NCBI Taxonomy" id="2599308"/>
    <lineage>
        <taxon>Bacteria</taxon>
        <taxon>Bacillati</taxon>
        <taxon>Bacillota</taxon>
        <taxon>Clostridia</taxon>
        <taxon>Eubacteriales</taxon>
        <taxon>Clostridiaceae</taxon>
        <taxon>Crassaminicella</taxon>
    </lineage>
</organism>
<reference evidence="5 6" key="1">
    <citation type="submission" date="2019-07" db="EMBL/GenBank/DDBJ databases">
        <title>Complete genome of Crassaminicella thermophila SY095.</title>
        <authorList>
            <person name="Li X."/>
        </authorList>
    </citation>
    <scope>NUCLEOTIDE SEQUENCE [LARGE SCALE GENOMIC DNA]</scope>
    <source>
        <strain evidence="5 6">SY095</strain>
    </source>
</reference>
<evidence type="ECO:0000259" key="4">
    <source>
        <dbReference type="PROSITE" id="PS01124"/>
    </source>
</evidence>
<name>A0A5C0SB27_CRATE</name>
<feature type="domain" description="HTH araC/xylS-type" evidence="4">
    <location>
        <begin position="188"/>
        <end position="286"/>
    </location>
</feature>
<dbReference type="Proteomes" id="UP000324646">
    <property type="component" value="Chromosome"/>
</dbReference>
<proteinExistence type="predicted"/>
<dbReference type="Pfam" id="PF07883">
    <property type="entry name" value="Cupin_2"/>
    <property type="match status" value="1"/>
</dbReference>
<evidence type="ECO:0000256" key="3">
    <source>
        <dbReference type="ARBA" id="ARBA00023163"/>
    </source>
</evidence>
<dbReference type="SMART" id="SM00342">
    <property type="entry name" value="HTH_ARAC"/>
    <property type="match status" value="1"/>
</dbReference>
<gene>
    <name evidence="5" type="ORF">FQB35_05055</name>
</gene>
<evidence type="ECO:0000256" key="1">
    <source>
        <dbReference type="ARBA" id="ARBA00023015"/>
    </source>
</evidence>
<dbReference type="InterPro" id="IPR018060">
    <property type="entry name" value="HTH_AraC"/>
</dbReference>
<keyword evidence="1" id="KW-0805">Transcription regulation</keyword>
<dbReference type="RefSeq" id="WP_148808940.1">
    <property type="nucleotide sequence ID" value="NZ_CP042243.1"/>
</dbReference>
<dbReference type="PANTHER" id="PTHR43280:SF2">
    <property type="entry name" value="HTH-TYPE TRANSCRIPTIONAL REGULATOR EXSA"/>
    <property type="match status" value="1"/>
</dbReference>
<dbReference type="InterPro" id="IPR014710">
    <property type="entry name" value="RmlC-like_jellyroll"/>
</dbReference>
<dbReference type="InterPro" id="IPR018062">
    <property type="entry name" value="HTH_AraC-typ_CS"/>
</dbReference>
<keyword evidence="2" id="KW-0238">DNA-binding</keyword>
<dbReference type="Pfam" id="PF12833">
    <property type="entry name" value="HTH_18"/>
    <property type="match status" value="1"/>
</dbReference>
<keyword evidence="6" id="KW-1185">Reference proteome</keyword>
<dbReference type="EMBL" id="CP042243">
    <property type="protein sequence ID" value="QEK11785.1"/>
    <property type="molecule type" value="Genomic_DNA"/>
</dbReference>
<dbReference type="InterPro" id="IPR009057">
    <property type="entry name" value="Homeodomain-like_sf"/>
</dbReference>
<evidence type="ECO:0000313" key="5">
    <source>
        <dbReference type="EMBL" id="QEK11785.1"/>
    </source>
</evidence>
<dbReference type="KEGG" id="crs:FQB35_05055"/>
<dbReference type="GO" id="GO:0043565">
    <property type="term" value="F:sequence-specific DNA binding"/>
    <property type="evidence" value="ECO:0007669"/>
    <property type="project" value="InterPro"/>
</dbReference>
<dbReference type="OrthoDB" id="183331at2"/>
<dbReference type="GO" id="GO:0003700">
    <property type="term" value="F:DNA-binding transcription factor activity"/>
    <property type="evidence" value="ECO:0007669"/>
    <property type="project" value="InterPro"/>
</dbReference>
<dbReference type="Gene3D" id="1.10.10.60">
    <property type="entry name" value="Homeodomain-like"/>
    <property type="match status" value="2"/>
</dbReference>
<dbReference type="PROSITE" id="PS00041">
    <property type="entry name" value="HTH_ARAC_FAMILY_1"/>
    <property type="match status" value="1"/>
</dbReference>
<evidence type="ECO:0000256" key="2">
    <source>
        <dbReference type="ARBA" id="ARBA00023125"/>
    </source>
</evidence>
<accession>A0A5C0SB27</accession>
<dbReference type="PROSITE" id="PS01124">
    <property type="entry name" value="HTH_ARAC_FAMILY_2"/>
    <property type="match status" value="1"/>
</dbReference>
<dbReference type="PANTHER" id="PTHR43280">
    <property type="entry name" value="ARAC-FAMILY TRANSCRIPTIONAL REGULATOR"/>
    <property type="match status" value="1"/>
</dbReference>
<keyword evidence="3" id="KW-0804">Transcription</keyword>
<dbReference type="AlphaFoldDB" id="A0A5C0SB27"/>
<sequence length="295" mass="34937">MNKNSLFNPYWREGQYQLKIQAYYYQEFKNYITPNNHRHCRAEIMYIVKGDCEVLIGSTSVPMKKGDFILIDTDIFHRLKVNEEGCRILNIEFFFHKKFCPFFTIDQLIMYMPNLKKFFSIQAPYILLKDPEERLGRLIRSLIGQLDNLEIGNDFTRQMLIGEILMTISNIYNQAKKVEKDPKSQYVAQAIEYIHQYYDYNLTVADIAKQVNLHERYLQHLFKKKTGYTVNAYLTKTRLKKAKQLLACTNIEISKICDYIGVNSQQYFSYLFKKHVGVSPQNYRKEKMQLGIKGT</sequence>
<dbReference type="SUPFAM" id="SSF46689">
    <property type="entry name" value="Homeodomain-like"/>
    <property type="match status" value="2"/>
</dbReference>